<evidence type="ECO:0000313" key="1">
    <source>
        <dbReference type="EMBL" id="MBW7477072.1"/>
    </source>
</evidence>
<evidence type="ECO:0000313" key="2">
    <source>
        <dbReference type="Proteomes" id="UP000812277"/>
    </source>
</evidence>
<name>A0ABS7DC53_9BACL</name>
<proteinExistence type="predicted"/>
<protein>
    <recommendedName>
        <fullName evidence="3">WYL domain-containing protein</fullName>
    </recommendedName>
</protein>
<keyword evidence="2" id="KW-1185">Reference proteome</keyword>
<dbReference type="RefSeq" id="WP_219874318.1">
    <property type="nucleotide sequence ID" value="NZ_JAHZIJ010000019.1"/>
</dbReference>
<organism evidence="1 2">
    <name type="scientific">Paenibacillus oenotherae</name>
    <dbReference type="NCBI Taxonomy" id="1435645"/>
    <lineage>
        <taxon>Bacteria</taxon>
        <taxon>Bacillati</taxon>
        <taxon>Bacillota</taxon>
        <taxon>Bacilli</taxon>
        <taxon>Bacillales</taxon>
        <taxon>Paenibacillaceae</taxon>
        <taxon>Paenibacillus</taxon>
    </lineage>
</organism>
<sequence length="66" mass="7432">MLDEKYAGRVVEVIYEDRTGKFTKRHIEVRGIRNGIVTARCLRTNAPRTFRLSGILAVNLVSKNAG</sequence>
<dbReference type="Proteomes" id="UP000812277">
    <property type="component" value="Unassembled WGS sequence"/>
</dbReference>
<comment type="caution">
    <text evidence="1">The sequence shown here is derived from an EMBL/GenBank/DDBJ whole genome shotgun (WGS) entry which is preliminary data.</text>
</comment>
<gene>
    <name evidence="1" type="ORF">K0T92_20345</name>
</gene>
<reference evidence="1 2" key="1">
    <citation type="submission" date="2021-07" db="EMBL/GenBank/DDBJ databases">
        <title>Paenibacillus radiodurans sp. nov., isolated from the southeastern edge of Tengger Desert.</title>
        <authorList>
            <person name="Zhang G."/>
        </authorList>
    </citation>
    <scope>NUCLEOTIDE SEQUENCE [LARGE SCALE GENOMIC DNA]</scope>
    <source>
        <strain evidence="1 2">DT7-4</strain>
    </source>
</reference>
<dbReference type="EMBL" id="JAHZIJ010000019">
    <property type="protein sequence ID" value="MBW7477072.1"/>
    <property type="molecule type" value="Genomic_DNA"/>
</dbReference>
<evidence type="ECO:0008006" key="3">
    <source>
        <dbReference type="Google" id="ProtNLM"/>
    </source>
</evidence>
<accession>A0ABS7DC53</accession>